<proteinExistence type="inferred from homology"/>
<dbReference type="HAMAP" id="MF_00919">
    <property type="entry name" value="RMF"/>
    <property type="match status" value="1"/>
</dbReference>
<reference evidence="5" key="1">
    <citation type="journal article" date="2019" name="Int. J. Syst. Evol. Microbiol.">
        <title>The Global Catalogue of Microorganisms (GCM) 10K type strain sequencing project: providing services to taxonomists for standard genome sequencing and annotation.</title>
        <authorList>
            <consortium name="The Broad Institute Genomics Platform"/>
            <consortium name="The Broad Institute Genome Sequencing Center for Infectious Disease"/>
            <person name="Wu L."/>
            <person name="Ma J."/>
        </authorList>
    </citation>
    <scope>NUCLEOTIDE SEQUENCE [LARGE SCALE GENOMIC DNA]</scope>
    <source>
        <strain evidence="5">CGMCC 1.15341</strain>
    </source>
</reference>
<evidence type="ECO:0000313" key="4">
    <source>
        <dbReference type="EMBL" id="GGB95407.1"/>
    </source>
</evidence>
<comment type="caution">
    <text evidence="4">The sequence shown here is derived from an EMBL/GenBank/DDBJ whole genome shotgun (WGS) entry which is preliminary data.</text>
</comment>
<gene>
    <name evidence="3 4" type="primary">rmf</name>
    <name evidence="4" type="ORF">GCM10011352_21870</name>
</gene>
<evidence type="ECO:0000256" key="3">
    <source>
        <dbReference type="HAMAP-Rule" id="MF_00919"/>
    </source>
</evidence>
<sequence length="73" mass="8191">MRGALMKKQKRDRTSTLFNRGFQAGLCGKSQSECPVQAMELRSHWMSGWREGREAHWSGMSGVSAIQANPSLH</sequence>
<dbReference type="NCBIfam" id="NF041886">
    <property type="entry name" value="Rmf_CrpP_fam"/>
    <property type="match status" value="1"/>
</dbReference>
<evidence type="ECO:0000256" key="2">
    <source>
        <dbReference type="ARBA" id="ARBA00022845"/>
    </source>
</evidence>
<evidence type="ECO:0000256" key="1">
    <source>
        <dbReference type="ARBA" id="ARBA00022490"/>
    </source>
</evidence>
<name>A0ABQ1KCR8_9GAMM</name>
<organism evidence="4 5">
    <name type="scientific">Marinobacterium zhoushanense</name>
    <dbReference type="NCBI Taxonomy" id="1679163"/>
    <lineage>
        <taxon>Bacteria</taxon>
        <taxon>Pseudomonadati</taxon>
        <taxon>Pseudomonadota</taxon>
        <taxon>Gammaproteobacteria</taxon>
        <taxon>Oceanospirillales</taxon>
        <taxon>Oceanospirillaceae</taxon>
        <taxon>Marinobacterium</taxon>
    </lineage>
</organism>
<dbReference type="NCBIfam" id="NF011162">
    <property type="entry name" value="PRK14563.1"/>
    <property type="match status" value="1"/>
</dbReference>
<evidence type="ECO:0000313" key="5">
    <source>
        <dbReference type="Proteomes" id="UP000629025"/>
    </source>
</evidence>
<dbReference type="EMBL" id="BMIJ01000004">
    <property type="protein sequence ID" value="GGB95407.1"/>
    <property type="molecule type" value="Genomic_DNA"/>
</dbReference>
<dbReference type="InterPro" id="IPR023200">
    <property type="entry name" value="RMF_sf"/>
</dbReference>
<keyword evidence="5" id="KW-1185">Reference proteome</keyword>
<dbReference type="Proteomes" id="UP000629025">
    <property type="component" value="Unassembled WGS sequence"/>
</dbReference>
<dbReference type="InterPro" id="IPR007040">
    <property type="entry name" value="Ribosome_modulation_factor"/>
</dbReference>
<comment type="function">
    <text evidence="3">During stationary phase, converts 70S ribosomes to an inactive dimeric form (100S ribosomes).</text>
</comment>
<comment type="similarity">
    <text evidence="3">Belongs to the ribosome modulation factor family.</text>
</comment>
<dbReference type="Gene3D" id="1.10.10.620">
    <property type="entry name" value="ribosome modulation factor like domain"/>
    <property type="match status" value="1"/>
</dbReference>
<accession>A0ABQ1KCR8</accession>
<keyword evidence="1 3" id="KW-0963">Cytoplasm</keyword>
<dbReference type="Pfam" id="PF04957">
    <property type="entry name" value="RMF"/>
    <property type="match status" value="1"/>
</dbReference>
<comment type="subcellular location">
    <subcellularLocation>
        <location evidence="3">Cytoplasm</location>
    </subcellularLocation>
</comment>
<keyword evidence="2 3" id="KW-0810">Translation regulation</keyword>
<protein>
    <recommendedName>
        <fullName evidence="3">Ribosome modulation factor</fullName>
        <shortName evidence="3">RMF</shortName>
    </recommendedName>
</protein>